<accession>A0A7D6ZLS5</accession>
<keyword evidence="1" id="KW-1133">Transmembrane helix</keyword>
<proteinExistence type="predicted"/>
<gene>
    <name evidence="2" type="ORF">H0264_16800</name>
</gene>
<evidence type="ECO:0000256" key="1">
    <source>
        <dbReference type="SAM" id="Phobius"/>
    </source>
</evidence>
<evidence type="ECO:0000313" key="2">
    <source>
        <dbReference type="EMBL" id="QLY33667.1"/>
    </source>
</evidence>
<dbReference type="EMBL" id="CP059399">
    <property type="protein sequence ID" value="QLY33667.1"/>
    <property type="molecule type" value="Genomic_DNA"/>
</dbReference>
<protein>
    <submittedName>
        <fullName evidence="2">Uncharacterized protein</fullName>
    </submittedName>
</protein>
<organism evidence="2 3">
    <name type="scientific">Nocardia huaxiensis</name>
    <dbReference type="NCBI Taxonomy" id="2755382"/>
    <lineage>
        <taxon>Bacteria</taxon>
        <taxon>Bacillati</taxon>
        <taxon>Actinomycetota</taxon>
        <taxon>Actinomycetes</taxon>
        <taxon>Mycobacteriales</taxon>
        <taxon>Nocardiaceae</taxon>
        <taxon>Nocardia</taxon>
    </lineage>
</organism>
<sequence length="71" mass="7292">MALVHPQKTVRSAPRAVDIAGTAWPVFKLEALGLATATLLVLALVTGSAQLAVLAAATVATLRWMIGLARG</sequence>
<keyword evidence="3" id="KW-1185">Reference proteome</keyword>
<dbReference type="AlphaFoldDB" id="A0A7D6ZLS5"/>
<keyword evidence="1" id="KW-0472">Membrane</keyword>
<dbReference type="Proteomes" id="UP000515512">
    <property type="component" value="Chromosome"/>
</dbReference>
<name>A0A7D6ZLS5_9NOCA</name>
<keyword evidence="1" id="KW-0812">Transmembrane</keyword>
<evidence type="ECO:0000313" key="3">
    <source>
        <dbReference type="Proteomes" id="UP000515512"/>
    </source>
</evidence>
<feature type="transmembrane region" description="Helical" evidence="1">
    <location>
        <begin position="34"/>
        <end position="62"/>
    </location>
</feature>
<dbReference type="KEGG" id="nhu:H0264_16800"/>
<reference evidence="2 3" key="1">
    <citation type="submission" date="2020-07" db="EMBL/GenBank/DDBJ databases">
        <authorList>
            <person name="Zhuang K."/>
            <person name="Ran Y."/>
        </authorList>
    </citation>
    <scope>NUCLEOTIDE SEQUENCE [LARGE SCALE GENOMIC DNA]</scope>
    <source>
        <strain evidence="2 3">WCH-YHL-001</strain>
    </source>
</reference>
<dbReference type="RefSeq" id="WP_181584831.1">
    <property type="nucleotide sequence ID" value="NZ_CP059399.1"/>
</dbReference>